<protein>
    <submittedName>
        <fullName evidence="2">DUF3492 domain-containing protein</fullName>
    </submittedName>
</protein>
<dbReference type="EMBL" id="RHHT01000008">
    <property type="protein sequence ID" value="RNB82884.1"/>
    <property type="molecule type" value="Genomic_DNA"/>
</dbReference>
<dbReference type="PANTHER" id="PTHR12526:SF608">
    <property type="entry name" value="PELF"/>
    <property type="match status" value="1"/>
</dbReference>
<dbReference type="Proteomes" id="UP000281915">
    <property type="component" value="Unassembled WGS sequence"/>
</dbReference>
<dbReference type="AlphaFoldDB" id="A0A3M8D480"/>
<comment type="caution">
    <text evidence="2">The sequence shown here is derived from an EMBL/GenBank/DDBJ whole genome shotgun (WGS) entry which is preliminary data.</text>
</comment>
<dbReference type="PANTHER" id="PTHR12526">
    <property type="entry name" value="GLYCOSYLTRANSFERASE"/>
    <property type="match status" value="1"/>
</dbReference>
<sequence>MRICIIAEGSYPYVTGGVSSWIHNLVLQLPQHEFVIYAIGAQSKQRGQFKYEIPPNIVEVKETFLDEYLNEEGKWGKHFRIPPEQKENIQMLLGLEGEVHWNRLFDFLRNGSFRNAADFLSSKDYFDLLDDLCQKQYSLVPFTEMFWTVRSMILPLFLAIRNEIPRADLYHSVSTGYAGVVGALAKHVHGSPFLLTEHGIYTREREEEIIKAEWVKGYFKDLWIQYFYRLSTCAYQAADQVTTLFHHNKEIQVELGCEESKIKIIPNGVDIDDYRYLPTAPEDSIIRIGAVVRVVPIKDIKTMLQSFAVIKREVPQAEFTIMGPYEEDEEYYEECLQLAAALELTDVTFTGSVRVKDYLGKMDMLVLTSISEGQPLAILEGMASSKPFVATNVGSCKELLYGLNDGIGHAGLIAPVMHYEQIAQAVIQLCRDRELREEMGRNAFSRVRRFYRQEDVIAGYRTLYESLGGEGKWQGLASS</sequence>
<proteinExistence type="predicted"/>
<organism evidence="2 3">
    <name type="scientific">Brevibacillus panacihumi</name>
    <dbReference type="NCBI Taxonomy" id="497735"/>
    <lineage>
        <taxon>Bacteria</taxon>
        <taxon>Bacillati</taxon>
        <taxon>Bacillota</taxon>
        <taxon>Bacilli</taxon>
        <taxon>Bacillales</taxon>
        <taxon>Paenibacillaceae</taxon>
        <taxon>Brevibacillus</taxon>
    </lineage>
</organism>
<evidence type="ECO:0000259" key="1">
    <source>
        <dbReference type="Pfam" id="PF11997"/>
    </source>
</evidence>
<feature type="domain" description="DUF3492" evidence="1">
    <location>
        <begin position="1"/>
        <end position="259"/>
    </location>
</feature>
<dbReference type="SUPFAM" id="SSF53756">
    <property type="entry name" value="UDP-Glycosyltransferase/glycogen phosphorylase"/>
    <property type="match status" value="1"/>
</dbReference>
<dbReference type="Gene3D" id="3.40.50.2000">
    <property type="entry name" value="Glycogen Phosphorylase B"/>
    <property type="match status" value="2"/>
</dbReference>
<dbReference type="Pfam" id="PF11997">
    <property type="entry name" value="DUF3492"/>
    <property type="match status" value="1"/>
</dbReference>
<reference evidence="2 3" key="1">
    <citation type="submission" date="2018-10" db="EMBL/GenBank/DDBJ databases">
        <title>Phylogenomics of Brevibacillus.</title>
        <authorList>
            <person name="Dunlap C."/>
        </authorList>
    </citation>
    <scope>NUCLEOTIDE SEQUENCE [LARGE SCALE GENOMIC DNA]</scope>
    <source>
        <strain evidence="2 3">JCM 15085</strain>
    </source>
</reference>
<gene>
    <name evidence="2" type="ORF">EDM58_05730</name>
</gene>
<evidence type="ECO:0000313" key="2">
    <source>
        <dbReference type="EMBL" id="RNB82884.1"/>
    </source>
</evidence>
<dbReference type="Pfam" id="PF13692">
    <property type="entry name" value="Glyco_trans_1_4"/>
    <property type="match status" value="1"/>
</dbReference>
<evidence type="ECO:0000313" key="3">
    <source>
        <dbReference type="Proteomes" id="UP000281915"/>
    </source>
</evidence>
<accession>A0A3M8D480</accession>
<name>A0A3M8D480_9BACL</name>
<dbReference type="InterPro" id="IPR022622">
    <property type="entry name" value="DUF3492"/>
</dbReference>
<dbReference type="RefSeq" id="WP_122912505.1">
    <property type="nucleotide sequence ID" value="NZ_RHHT01000008.1"/>
</dbReference>
<dbReference type="InterPro" id="IPR047691">
    <property type="entry name" value="PelF-like"/>
</dbReference>
<dbReference type="NCBIfam" id="NF038011">
    <property type="entry name" value="PelF"/>
    <property type="match status" value="1"/>
</dbReference>